<dbReference type="AlphaFoldDB" id="A0AAD5BWT6"/>
<evidence type="ECO:0000313" key="1">
    <source>
        <dbReference type="EMBL" id="KAI7729908.1"/>
    </source>
</evidence>
<sequence length="40" mass="4741">MKWILPSSKRLLQTKHIENEIEEITSVGQRWLKLSESSML</sequence>
<reference evidence="1" key="1">
    <citation type="submission" date="2022-06" db="EMBL/GenBank/DDBJ databases">
        <title>Uncovering the hologenomic basis of an extraordinary plant invasion.</title>
        <authorList>
            <person name="Bieker V.C."/>
            <person name="Martin M.D."/>
            <person name="Gilbert T."/>
            <person name="Hodgins K."/>
            <person name="Battlay P."/>
            <person name="Petersen B."/>
            <person name="Wilson J."/>
        </authorList>
    </citation>
    <scope>NUCLEOTIDE SEQUENCE</scope>
    <source>
        <strain evidence="1">AA19_3_7</strain>
        <tissue evidence="1">Leaf</tissue>
    </source>
</reference>
<organism evidence="1 2">
    <name type="scientific">Ambrosia artemisiifolia</name>
    <name type="common">Common ragweed</name>
    <dbReference type="NCBI Taxonomy" id="4212"/>
    <lineage>
        <taxon>Eukaryota</taxon>
        <taxon>Viridiplantae</taxon>
        <taxon>Streptophyta</taxon>
        <taxon>Embryophyta</taxon>
        <taxon>Tracheophyta</taxon>
        <taxon>Spermatophyta</taxon>
        <taxon>Magnoliopsida</taxon>
        <taxon>eudicotyledons</taxon>
        <taxon>Gunneridae</taxon>
        <taxon>Pentapetalae</taxon>
        <taxon>asterids</taxon>
        <taxon>campanulids</taxon>
        <taxon>Asterales</taxon>
        <taxon>Asteraceae</taxon>
        <taxon>Asteroideae</taxon>
        <taxon>Heliantheae alliance</taxon>
        <taxon>Heliantheae</taxon>
        <taxon>Ambrosia</taxon>
    </lineage>
</organism>
<proteinExistence type="predicted"/>
<comment type="caution">
    <text evidence="1">The sequence shown here is derived from an EMBL/GenBank/DDBJ whole genome shotgun (WGS) entry which is preliminary data.</text>
</comment>
<name>A0AAD5BWT6_AMBAR</name>
<evidence type="ECO:0000313" key="2">
    <source>
        <dbReference type="Proteomes" id="UP001206925"/>
    </source>
</evidence>
<dbReference type="EMBL" id="JAMZMK010010885">
    <property type="protein sequence ID" value="KAI7729908.1"/>
    <property type="molecule type" value="Genomic_DNA"/>
</dbReference>
<keyword evidence="2" id="KW-1185">Reference proteome</keyword>
<gene>
    <name evidence="1" type="ORF">M8C21_010853</name>
</gene>
<feature type="non-terminal residue" evidence="1">
    <location>
        <position position="40"/>
    </location>
</feature>
<protein>
    <submittedName>
        <fullName evidence="1">Uncharacterized protein</fullName>
    </submittedName>
</protein>
<accession>A0AAD5BWT6</accession>
<dbReference type="Proteomes" id="UP001206925">
    <property type="component" value="Unassembled WGS sequence"/>
</dbReference>